<evidence type="ECO:0000313" key="4">
    <source>
        <dbReference type="Proteomes" id="UP000069912"/>
    </source>
</evidence>
<dbReference type="EMBL" id="CP014160">
    <property type="protein sequence ID" value="AMB94111.1"/>
    <property type="molecule type" value="Genomic_DNA"/>
</dbReference>
<evidence type="ECO:0000313" key="5">
    <source>
        <dbReference type="Proteomes" id="UP000234239"/>
    </source>
</evidence>
<sequence>MKKRILWGIALTGILALAIGTLSFFISDYDQVAAEIDRFYQEEIVDHRQTIYDEDLADGVKSLEVKDSTDARIHVQEAADYRVQVKDLPEAGSDVVQYEDGKLTIQAHPEERSYPLEVTLYGPNFSETTVKLHAPYLALDSQVSLANLALEADEAELDLRGEHSYPMQIKAGYVHGDMDFDQNDLAFAVLEGQLGFSLNGGTMNFLPAGDQGQISYKLGKGDQDVQLRVNYSAIDVTTTN</sequence>
<dbReference type="GeneID" id="92903372"/>
<feature type="transmembrane region" description="Helical" evidence="1">
    <location>
        <begin position="5"/>
        <end position="26"/>
    </location>
</feature>
<reference evidence="3 5" key="3">
    <citation type="submission" date="2017-12" db="EMBL/GenBank/DDBJ databases">
        <title>Phylogenetic diversity of female urinary microbiome.</title>
        <authorList>
            <person name="Thomas-White K."/>
            <person name="Wolfe A.J."/>
        </authorList>
    </citation>
    <scope>NUCLEOTIDE SEQUENCE [LARGE SCALE GENOMIC DNA]</scope>
    <source>
        <strain evidence="3 5">UMB0139</strain>
    </source>
</reference>
<evidence type="ECO:0000313" key="2">
    <source>
        <dbReference type="EMBL" id="AMB94111.1"/>
    </source>
</evidence>
<dbReference type="AlphaFoldDB" id="A0A0X8FB40"/>
<dbReference type="OrthoDB" id="2136323at2"/>
<protein>
    <recommendedName>
        <fullName evidence="6">Adhesin domain-containing protein</fullName>
    </recommendedName>
</protein>
<keyword evidence="1" id="KW-0812">Transmembrane</keyword>
<dbReference type="Proteomes" id="UP000234239">
    <property type="component" value="Unassembled WGS sequence"/>
</dbReference>
<dbReference type="EMBL" id="PKGY01000002">
    <property type="protein sequence ID" value="PKZ22201.1"/>
    <property type="molecule type" value="Genomic_DNA"/>
</dbReference>
<name>A0A0X8FB40_9LACT</name>
<proteinExistence type="predicted"/>
<dbReference type="RefSeq" id="WP_067974019.1">
    <property type="nucleotide sequence ID" value="NZ_CAJHKM010000001.1"/>
</dbReference>
<evidence type="ECO:0000313" key="3">
    <source>
        <dbReference type="EMBL" id="PKZ22201.1"/>
    </source>
</evidence>
<dbReference type="KEGG" id="asan:AWM72_04730"/>
<reference evidence="2 4" key="1">
    <citation type="journal article" date="2016" name="Genome Announc.">
        <title>Complete Genome Sequences of Aerococcus christensenii CCUG 28831T, Aerococcus sanguinicola CCUG 43001T, Aerococcus urinae CCUG 36881T, Aerococcus urinaeequi CCUG 28094T, Aerococcus urinaehominis CCUG 42038 BT, and Aerococcus viridans CCUG 4311T.</title>
        <authorList>
            <person name="Carkaci D."/>
            <person name="Dargis R."/>
            <person name="Nielsen X.C."/>
            <person name="Skovgaard O."/>
            <person name="Fuursted K."/>
            <person name="Christensen J.J."/>
        </authorList>
    </citation>
    <scope>NUCLEOTIDE SEQUENCE [LARGE SCALE GENOMIC DNA]</scope>
    <source>
        <strain evidence="2 4">CCUG43001</strain>
    </source>
</reference>
<gene>
    <name evidence="2" type="ORF">AWM72_04730</name>
    <name evidence="3" type="ORF">CYJ28_03545</name>
</gene>
<evidence type="ECO:0000256" key="1">
    <source>
        <dbReference type="SAM" id="Phobius"/>
    </source>
</evidence>
<dbReference type="Proteomes" id="UP000069912">
    <property type="component" value="Chromosome"/>
</dbReference>
<reference evidence="4" key="2">
    <citation type="submission" date="2016-01" db="EMBL/GenBank/DDBJ databases">
        <title>Six Aerococcus type strain genome sequencing and assembly using PacBio and Illumina Hiseq.</title>
        <authorList>
            <person name="Carkaci D."/>
            <person name="Dargis R."/>
            <person name="Nielsen X.C."/>
            <person name="Skovgaard O."/>
            <person name="Fuursted K."/>
            <person name="Christensen J.J."/>
        </authorList>
    </citation>
    <scope>NUCLEOTIDE SEQUENCE [LARGE SCALE GENOMIC DNA]</scope>
    <source>
        <strain evidence="4">CCUG43001</strain>
    </source>
</reference>
<evidence type="ECO:0008006" key="6">
    <source>
        <dbReference type="Google" id="ProtNLM"/>
    </source>
</evidence>
<accession>A0A0X8FB40</accession>
<keyword evidence="1" id="KW-1133">Transmembrane helix</keyword>
<organism evidence="2 4">
    <name type="scientific">Aerococcus sanguinicola</name>
    <dbReference type="NCBI Taxonomy" id="119206"/>
    <lineage>
        <taxon>Bacteria</taxon>
        <taxon>Bacillati</taxon>
        <taxon>Bacillota</taxon>
        <taxon>Bacilli</taxon>
        <taxon>Lactobacillales</taxon>
        <taxon>Aerococcaceae</taxon>
        <taxon>Aerococcus</taxon>
    </lineage>
</organism>
<keyword evidence="1" id="KW-0472">Membrane</keyword>
<keyword evidence="4" id="KW-1185">Reference proteome</keyword>